<comment type="caution">
    <text evidence="1">The sequence shown here is derived from an EMBL/GenBank/DDBJ whole genome shotgun (WGS) entry which is preliminary data.</text>
</comment>
<name>A0AAP0HN61_9MAGN</name>
<proteinExistence type="predicted"/>
<organism evidence="1 2">
    <name type="scientific">Stephania japonica</name>
    <dbReference type="NCBI Taxonomy" id="461633"/>
    <lineage>
        <taxon>Eukaryota</taxon>
        <taxon>Viridiplantae</taxon>
        <taxon>Streptophyta</taxon>
        <taxon>Embryophyta</taxon>
        <taxon>Tracheophyta</taxon>
        <taxon>Spermatophyta</taxon>
        <taxon>Magnoliopsida</taxon>
        <taxon>Ranunculales</taxon>
        <taxon>Menispermaceae</taxon>
        <taxon>Menispermoideae</taxon>
        <taxon>Cissampelideae</taxon>
        <taxon>Stephania</taxon>
    </lineage>
</organism>
<evidence type="ECO:0000313" key="1">
    <source>
        <dbReference type="EMBL" id="KAK9090466.1"/>
    </source>
</evidence>
<dbReference type="CDD" id="cd09272">
    <property type="entry name" value="RNase_HI_RT_Ty1"/>
    <property type="match status" value="1"/>
</dbReference>
<evidence type="ECO:0000313" key="2">
    <source>
        <dbReference type="Proteomes" id="UP001417504"/>
    </source>
</evidence>
<dbReference type="EMBL" id="JBBNAE010000010">
    <property type="protein sequence ID" value="KAK9090466.1"/>
    <property type="molecule type" value="Genomic_DNA"/>
</dbReference>
<protein>
    <submittedName>
        <fullName evidence="1">Uncharacterized protein</fullName>
    </submittedName>
</protein>
<reference evidence="1 2" key="1">
    <citation type="submission" date="2024-01" db="EMBL/GenBank/DDBJ databases">
        <title>Genome assemblies of Stephania.</title>
        <authorList>
            <person name="Yang L."/>
        </authorList>
    </citation>
    <scope>NUCLEOTIDE SEQUENCE [LARGE SCALE GENOMIC DNA]</scope>
    <source>
        <strain evidence="1">QJT</strain>
        <tissue evidence="1">Leaf</tissue>
    </source>
</reference>
<gene>
    <name evidence="1" type="ORF">Sjap_023643</name>
</gene>
<dbReference type="AlphaFoldDB" id="A0AAP0HN61"/>
<sequence>MSAAALAQNLVYHARTKHIELDIHYVRDKVLAGQLGIHHVPTQDQLADIFTKCFPVLGFNIYGTKLVSVWYPYV</sequence>
<accession>A0AAP0HN61</accession>
<dbReference type="Proteomes" id="UP001417504">
    <property type="component" value="Unassembled WGS sequence"/>
</dbReference>
<keyword evidence="2" id="KW-1185">Reference proteome</keyword>